<comment type="caution">
    <text evidence="6">The sequence shown here is derived from an EMBL/GenBank/DDBJ whole genome shotgun (WGS) entry which is preliminary data.</text>
</comment>
<dbReference type="GO" id="GO:0008168">
    <property type="term" value="F:methyltransferase activity"/>
    <property type="evidence" value="ECO:0007669"/>
    <property type="project" value="UniProtKB-KW"/>
</dbReference>
<dbReference type="RefSeq" id="WP_184424642.1">
    <property type="nucleotide sequence ID" value="NZ_AP027362.1"/>
</dbReference>
<keyword evidence="3 6" id="KW-0808">Transferase</keyword>
<evidence type="ECO:0000259" key="5">
    <source>
        <dbReference type="Pfam" id="PF10672"/>
    </source>
</evidence>
<dbReference type="Proteomes" id="UP000537141">
    <property type="component" value="Unassembled WGS sequence"/>
</dbReference>
<dbReference type="CDD" id="cd02440">
    <property type="entry name" value="AdoMet_MTases"/>
    <property type="match status" value="1"/>
</dbReference>
<proteinExistence type="predicted"/>
<reference evidence="6 7" key="1">
    <citation type="submission" date="2020-08" db="EMBL/GenBank/DDBJ databases">
        <title>Genomic Encyclopedia of Type Strains, Phase IV (KMG-IV): sequencing the most valuable type-strain genomes for metagenomic binning, comparative biology and taxonomic classification.</title>
        <authorList>
            <person name="Goeker M."/>
        </authorList>
    </citation>
    <scope>NUCLEOTIDE SEQUENCE [LARGE SCALE GENOMIC DNA]</scope>
    <source>
        <strain evidence="6 7">DSM 26287</strain>
    </source>
</reference>
<dbReference type="EMBL" id="JACHHU010000020">
    <property type="protein sequence ID" value="MBB6543863.1"/>
    <property type="molecule type" value="Genomic_DNA"/>
</dbReference>
<organism evidence="6 7">
    <name type="scientific">Thalassotalea piscium</name>
    <dbReference type="NCBI Taxonomy" id="1230533"/>
    <lineage>
        <taxon>Bacteria</taxon>
        <taxon>Pseudomonadati</taxon>
        <taxon>Pseudomonadota</taxon>
        <taxon>Gammaproteobacteria</taxon>
        <taxon>Alteromonadales</taxon>
        <taxon>Colwelliaceae</taxon>
        <taxon>Thalassotalea</taxon>
    </lineage>
</organism>
<dbReference type="PANTHER" id="PTHR43042">
    <property type="entry name" value="SAM-DEPENDENT METHYLTRANSFERASE"/>
    <property type="match status" value="1"/>
</dbReference>
<accession>A0A7X0NI78</accession>
<dbReference type="EC" id="2.1.1.191" evidence="6"/>
<dbReference type="InterPro" id="IPR029063">
    <property type="entry name" value="SAM-dependent_MTases_sf"/>
</dbReference>
<keyword evidence="7" id="KW-1185">Reference proteome</keyword>
<gene>
    <name evidence="6" type="ORF">HNQ55_002386</name>
</gene>
<dbReference type="InterPro" id="IPR019614">
    <property type="entry name" value="SAM-dep_methyl-trfase"/>
</dbReference>
<dbReference type="Gene3D" id="3.40.50.150">
    <property type="entry name" value="Vaccinia Virus protein VP39"/>
    <property type="match status" value="1"/>
</dbReference>
<evidence type="ECO:0000256" key="4">
    <source>
        <dbReference type="ARBA" id="ARBA00022691"/>
    </source>
</evidence>
<evidence type="ECO:0000313" key="7">
    <source>
        <dbReference type="Proteomes" id="UP000537141"/>
    </source>
</evidence>
<evidence type="ECO:0000256" key="3">
    <source>
        <dbReference type="ARBA" id="ARBA00022679"/>
    </source>
</evidence>
<keyword evidence="1" id="KW-0698">rRNA processing</keyword>
<evidence type="ECO:0000313" key="6">
    <source>
        <dbReference type="EMBL" id="MBB6543863.1"/>
    </source>
</evidence>
<evidence type="ECO:0000256" key="1">
    <source>
        <dbReference type="ARBA" id="ARBA00022552"/>
    </source>
</evidence>
<keyword evidence="4" id="KW-0949">S-adenosyl-L-methionine</keyword>
<dbReference type="GO" id="GO:0006364">
    <property type="term" value="P:rRNA processing"/>
    <property type="evidence" value="ECO:0007669"/>
    <property type="project" value="UniProtKB-KW"/>
</dbReference>
<protein>
    <submittedName>
        <fullName evidence="6">23S rRNA (Cytosine1962-C5)-methyltransferase</fullName>
        <ecNumber evidence="6">2.1.1.191</ecNumber>
    </submittedName>
</protein>
<dbReference type="GO" id="GO:0032259">
    <property type="term" value="P:methylation"/>
    <property type="evidence" value="ECO:0007669"/>
    <property type="project" value="UniProtKB-KW"/>
</dbReference>
<keyword evidence="2 6" id="KW-0489">Methyltransferase</keyword>
<dbReference type="PANTHER" id="PTHR43042:SF3">
    <property type="entry name" value="RIBOSOMAL RNA LARGE SUBUNIT METHYLTRANSFERASE YWBD-RELATED"/>
    <property type="match status" value="1"/>
</dbReference>
<evidence type="ECO:0000256" key="2">
    <source>
        <dbReference type="ARBA" id="ARBA00022603"/>
    </source>
</evidence>
<name>A0A7X0NI78_9GAMM</name>
<feature type="domain" description="S-adenosylmethionine-dependent methyltransferase" evidence="5">
    <location>
        <begin position="18"/>
        <end position="296"/>
    </location>
</feature>
<sequence length="300" mass="34351">MINHINFSKFQQHHLQSQRLFHGRGHAYEGLSHVNVDWFSPVIFITLYQAVSPQWLTCQVEGLKEKVSGCQSIQVQHRYIKFAPIEVLWGENIEKAVAVEQELNYHLTLGKSQNLGLFFDMANGREWVKAHASDKNILNLFSYTCAFSVAALAGGARQVVNIDMSKASLSKGRENHKLNQQDLSKVKFEGVDIFKSYARLKKYGPYQMLICDPPSFQKGSVNIERDYKKIIKRLPELMGNNSDVILCLNSPDLDEQFLLAEVARECPQCHFQYKIENPSVFKEAEQGKGLKVLYFKYQTV</sequence>
<dbReference type="AlphaFoldDB" id="A0A7X0NI78"/>
<dbReference type="Pfam" id="PF10672">
    <property type="entry name" value="Methyltrans_SAM"/>
    <property type="match status" value="1"/>
</dbReference>
<dbReference type="SUPFAM" id="SSF53335">
    <property type="entry name" value="S-adenosyl-L-methionine-dependent methyltransferases"/>
    <property type="match status" value="1"/>
</dbReference>